<sequence>MKTKYLFHAKYRNLGWMVFIPASILGFVTLLLEWEPAFLDVEVLGFFIDEVFGVEKLVGFTENNILNEILGILVILSGLTVAFSREPDEDEMITKIRLESLVWATYWNYGILVLAFLFLYDLTFYWVMVFNMFTILYLFIIRFTLSIRKLKATSGNEEYH</sequence>
<keyword evidence="3" id="KW-1185">Reference proteome</keyword>
<keyword evidence="1" id="KW-0812">Transmembrane</keyword>
<name>A0AAE3MK92_9FLAO</name>
<protein>
    <submittedName>
        <fullName evidence="2">Uncharacterized protein</fullName>
    </submittedName>
</protein>
<keyword evidence="1" id="KW-0472">Membrane</keyword>
<dbReference type="Proteomes" id="UP001207116">
    <property type="component" value="Unassembled WGS sequence"/>
</dbReference>
<dbReference type="AlphaFoldDB" id="A0AAE3MK92"/>
<evidence type="ECO:0000313" key="3">
    <source>
        <dbReference type="Proteomes" id="UP001207116"/>
    </source>
</evidence>
<evidence type="ECO:0000256" key="1">
    <source>
        <dbReference type="SAM" id="Phobius"/>
    </source>
</evidence>
<feature type="transmembrane region" description="Helical" evidence="1">
    <location>
        <begin position="65"/>
        <end position="84"/>
    </location>
</feature>
<evidence type="ECO:0000313" key="2">
    <source>
        <dbReference type="EMBL" id="MCX2718998.1"/>
    </source>
</evidence>
<feature type="transmembrane region" description="Helical" evidence="1">
    <location>
        <begin position="124"/>
        <end position="145"/>
    </location>
</feature>
<gene>
    <name evidence="2" type="ORF">OO016_05240</name>
</gene>
<dbReference type="RefSeq" id="WP_266011407.1">
    <property type="nucleotide sequence ID" value="NZ_JAPFQP010000001.1"/>
</dbReference>
<feature type="transmembrane region" description="Helical" evidence="1">
    <location>
        <begin position="12"/>
        <end position="32"/>
    </location>
</feature>
<reference evidence="2" key="1">
    <citation type="submission" date="2022-11" db="EMBL/GenBank/DDBJ databases">
        <title>The characterization of three novel Bacteroidetes species and genomic analysis of their roles in tidal elemental geochemical cycles.</title>
        <authorList>
            <person name="Ma K.-J."/>
        </authorList>
    </citation>
    <scope>NUCLEOTIDE SEQUENCE</scope>
    <source>
        <strain evidence="2">M415</strain>
    </source>
</reference>
<organism evidence="2 3">
    <name type="scientific">Lentiprolixibacter aurantiacus</name>
    <dbReference type="NCBI Taxonomy" id="2993939"/>
    <lineage>
        <taxon>Bacteria</taxon>
        <taxon>Pseudomonadati</taxon>
        <taxon>Bacteroidota</taxon>
        <taxon>Flavobacteriia</taxon>
        <taxon>Flavobacteriales</taxon>
        <taxon>Flavobacteriaceae</taxon>
        <taxon>Lentiprolixibacter</taxon>
    </lineage>
</organism>
<comment type="caution">
    <text evidence="2">The sequence shown here is derived from an EMBL/GenBank/DDBJ whole genome shotgun (WGS) entry which is preliminary data.</text>
</comment>
<accession>A0AAE3MK92</accession>
<feature type="transmembrane region" description="Helical" evidence="1">
    <location>
        <begin position="96"/>
        <end position="118"/>
    </location>
</feature>
<dbReference type="EMBL" id="JAPFQP010000001">
    <property type="protein sequence ID" value="MCX2718998.1"/>
    <property type="molecule type" value="Genomic_DNA"/>
</dbReference>
<keyword evidence="1" id="KW-1133">Transmembrane helix</keyword>
<proteinExistence type="predicted"/>